<comment type="caution">
    <text evidence="1">The sequence shown here is derived from an EMBL/GenBank/DDBJ whole genome shotgun (WGS) entry which is preliminary data.</text>
</comment>
<dbReference type="GeneID" id="70291143"/>
<reference evidence="1" key="1">
    <citation type="journal article" date="2021" name="IMA Fungus">
        <title>Genomic characterization of three marine fungi, including Emericellopsis atlantica sp. nov. with signatures of a generalist lifestyle and marine biomass degradation.</title>
        <authorList>
            <person name="Hagestad O.C."/>
            <person name="Hou L."/>
            <person name="Andersen J.H."/>
            <person name="Hansen E.H."/>
            <person name="Altermark B."/>
            <person name="Li C."/>
            <person name="Kuhnert E."/>
            <person name="Cox R.J."/>
            <person name="Crous P.W."/>
            <person name="Spatafora J.W."/>
            <person name="Lail K."/>
            <person name="Amirebrahimi M."/>
            <person name="Lipzen A."/>
            <person name="Pangilinan J."/>
            <person name="Andreopoulos W."/>
            <person name="Hayes R.D."/>
            <person name="Ng V."/>
            <person name="Grigoriev I.V."/>
            <person name="Jackson S.A."/>
            <person name="Sutton T.D.S."/>
            <person name="Dobson A.D.W."/>
            <person name="Rama T."/>
        </authorList>
    </citation>
    <scope>NUCLEOTIDE SEQUENCE</scope>
    <source>
        <strain evidence="1">TS7</strain>
    </source>
</reference>
<name>A0A9P7ZDB3_9HYPO</name>
<dbReference type="EMBL" id="MU251307">
    <property type="protein sequence ID" value="KAG9249470.1"/>
    <property type="molecule type" value="Genomic_DNA"/>
</dbReference>
<sequence>MSFNFTKMARSLLFPIMGLGCAIWGSCRSIVGATYMLPLSHGRAPVYNLCNGETRTPAWRHGNGQTASTINLPAGENQLAVRRAWLLGRIRAIKIETRYLAVNVASVSLVFQHRRPSIR</sequence>
<organism evidence="1 2">
    <name type="scientific">Emericellopsis atlantica</name>
    <dbReference type="NCBI Taxonomy" id="2614577"/>
    <lineage>
        <taxon>Eukaryota</taxon>
        <taxon>Fungi</taxon>
        <taxon>Dikarya</taxon>
        <taxon>Ascomycota</taxon>
        <taxon>Pezizomycotina</taxon>
        <taxon>Sordariomycetes</taxon>
        <taxon>Hypocreomycetidae</taxon>
        <taxon>Hypocreales</taxon>
        <taxon>Bionectriaceae</taxon>
        <taxon>Emericellopsis</taxon>
    </lineage>
</organism>
<dbReference type="AlphaFoldDB" id="A0A9P7ZDB3"/>
<dbReference type="RefSeq" id="XP_046113394.1">
    <property type="nucleotide sequence ID" value="XM_046260240.1"/>
</dbReference>
<evidence type="ECO:0000313" key="2">
    <source>
        <dbReference type="Proteomes" id="UP000887229"/>
    </source>
</evidence>
<protein>
    <submittedName>
        <fullName evidence="1">Uncharacterized protein</fullName>
    </submittedName>
</protein>
<accession>A0A9P7ZDB3</accession>
<dbReference type="PROSITE" id="PS51257">
    <property type="entry name" value="PROKAR_LIPOPROTEIN"/>
    <property type="match status" value="1"/>
</dbReference>
<dbReference type="Proteomes" id="UP000887229">
    <property type="component" value="Unassembled WGS sequence"/>
</dbReference>
<proteinExistence type="predicted"/>
<keyword evidence="2" id="KW-1185">Reference proteome</keyword>
<evidence type="ECO:0000313" key="1">
    <source>
        <dbReference type="EMBL" id="KAG9249470.1"/>
    </source>
</evidence>
<gene>
    <name evidence="1" type="ORF">F5Z01DRAFT_495960</name>
</gene>